<name>A0A2T4AX22_9HYPO</name>
<protein>
    <submittedName>
        <fullName evidence="1">Uncharacterized protein</fullName>
    </submittedName>
</protein>
<accession>A0A2T4AX22</accession>
<dbReference type="AlphaFoldDB" id="A0A2T4AX22"/>
<organism evidence="1 2">
    <name type="scientific">Trichoderma citrinoviride</name>
    <dbReference type="NCBI Taxonomy" id="58853"/>
    <lineage>
        <taxon>Eukaryota</taxon>
        <taxon>Fungi</taxon>
        <taxon>Dikarya</taxon>
        <taxon>Ascomycota</taxon>
        <taxon>Pezizomycotina</taxon>
        <taxon>Sordariomycetes</taxon>
        <taxon>Hypocreomycetidae</taxon>
        <taxon>Hypocreales</taxon>
        <taxon>Hypocreaceae</taxon>
        <taxon>Trichoderma</taxon>
    </lineage>
</organism>
<gene>
    <name evidence="1" type="ORF">BBK36DRAFT_1200035</name>
</gene>
<keyword evidence="2" id="KW-1185">Reference proteome</keyword>
<dbReference type="Proteomes" id="UP000241546">
    <property type="component" value="Unassembled WGS sequence"/>
</dbReference>
<sequence length="163" mass="18078">MVRPGGKRIQGFESAGWPMSLNAAAYYLLRTRMDYKAIIRRVLGFNPGTRLKLLVLALNGSTALVGRDPAYLELEHTVAVEAQLAIVDAWLRRVSRAETCQSDMTVQPVDAGTPSASEIQKLAAPVPDDRQHILACLKPLWRSSQTWRHFSKIRPSKLPSSAL</sequence>
<reference evidence="2" key="1">
    <citation type="submission" date="2016-07" db="EMBL/GenBank/DDBJ databases">
        <title>Multiple horizontal gene transfer events from other fungi enriched the ability of initially mycotrophic Trichoderma (Ascomycota) to feed on dead plant biomass.</title>
        <authorList>
            <consortium name="DOE Joint Genome Institute"/>
            <person name="Atanasova L."/>
            <person name="Chenthamara K."/>
            <person name="Zhang J."/>
            <person name="Grujic M."/>
            <person name="Henrissat B."/>
            <person name="Kuo A."/>
            <person name="Aerts A."/>
            <person name="Salamov A."/>
            <person name="Lipzen A."/>
            <person name="Labutti K."/>
            <person name="Barry K."/>
            <person name="Miao Y."/>
            <person name="Rahimi M.J."/>
            <person name="Shen Q."/>
            <person name="Grigoriev I.V."/>
            <person name="Kubicek C.P."/>
            <person name="Druzhinina I.S."/>
        </authorList>
    </citation>
    <scope>NUCLEOTIDE SEQUENCE [LARGE SCALE GENOMIC DNA]</scope>
    <source>
        <strain evidence="2">TUCIM 6016</strain>
    </source>
</reference>
<dbReference type="EMBL" id="KZ680273">
    <property type="protein sequence ID" value="PTB61616.1"/>
    <property type="molecule type" value="Genomic_DNA"/>
</dbReference>
<dbReference type="GeneID" id="36605229"/>
<dbReference type="RefSeq" id="XP_024744936.1">
    <property type="nucleotide sequence ID" value="XM_024897111.1"/>
</dbReference>
<proteinExistence type="predicted"/>
<evidence type="ECO:0000313" key="2">
    <source>
        <dbReference type="Proteomes" id="UP000241546"/>
    </source>
</evidence>
<evidence type="ECO:0000313" key="1">
    <source>
        <dbReference type="EMBL" id="PTB61616.1"/>
    </source>
</evidence>